<reference evidence="2" key="1">
    <citation type="submission" date="2017-03" db="EMBL/GenBank/DDBJ databases">
        <title>Phytopthora megakarya and P. palmivora, two closely related causual agents of cacao black pod achieved similar genome size and gene model numbers by different mechanisms.</title>
        <authorList>
            <person name="Ali S."/>
            <person name="Shao J."/>
            <person name="Larry D.J."/>
            <person name="Kronmiller B."/>
            <person name="Shen D."/>
            <person name="Strem M.D."/>
            <person name="Melnick R.L."/>
            <person name="Guiltinan M.J."/>
            <person name="Tyler B.M."/>
            <person name="Meinhardt L.W."/>
            <person name="Bailey B.A."/>
        </authorList>
    </citation>
    <scope>NUCLEOTIDE SEQUENCE [LARGE SCALE GENOMIC DNA]</scope>
    <source>
        <strain evidence="2">zdho120</strain>
    </source>
</reference>
<evidence type="ECO:0000313" key="2">
    <source>
        <dbReference type="Proteomes" id="UP000198211"/>
    </source>
</evidence>
<accession>A0A225V5C4</accession>
<keyword evidence="2" id="KW-1185">Reference proteome</keyword>
<sequence>MVTGENLIQNKIPFPRNVKEALTGQHSKQWRQALDLEYDSLTDNGTWTLVNLPPVRKALPCHWVLVVKYHANGVVERFKARLVAQGKGNTKILGSIIAMRCTHPWPGLSPSGLYWRLVPYWTATFTKWMSIPHF</sequence>
<dbReference type="STRING" id="4795.A0A225V5C4"/>
<organism evidence="1 2">
    <name type="scientific">Phytophthora megakarya</name>
    <dbReference type="NCBI Taxonomy" id="4795"/>
    <lineage>
        <taxon>Eukaryota</taxon>
        <taxon>Sar</taxon>
        <taxon>Stramenopiles</taxon>
        <taxon>Oomycota</taxon>
        <taxon>Peronosporomycetes</taxon>
        <taxon>Peronosporales</taxon>
        <taxon>Peronosporaceae</taxon>
        <taxon>Phytophthora</taxon>
    </lineage>
</organism>
<protein>
    <submittedName>
        <fullName evidence="1">Integrase, catalytic core protein</fullName>
    </submittedName>
</protein>
<gene>
    <name evidence="1" type="ORF">PHMEG_00028681</name>
</gene>
<dbReference type="Proteomes" id="UP000198211">
    <property type="component" value="Unassembled WGS sequence"/>
</dbReference>
<name>A0A225V5C4_9STRA</name>
<proteinExistence type="predicted"/>
<dbReference type="AlphaFoldDB" id="A0A225V5C4"/>
<comment type="caution">
    <text evidence="1">The sequence shown here is derived from an EMBL/GenBank/DDBJ whole genome shotgun (WGS) entry which is preliminary data.</text>
</comment>
<dbReference type="OrthoDB" id="77105at2759"/>
<evidence type="ECO:0000313" key="1">
    <source>
        <dbReference type="EMBL" id="OWZ00189.1"/>
    </source>
</evidence>
<dbReference type="EMBL" id="NBNE01007826">
    <property type="protein sequence ID" value="OWZ00189.1"/>
    <property type="molecule type" value="Genomic_DNA"/>
</dbReference>